<keyword evidence="2" id="KW-1185">Reference proteome</keyword>
<protein>
    <recommendedName>
        <fullName evidence="3">DUF4127 family protein</fullName>
    </recommendedName>
</protein>
<evidence type="ECO:0008006" key="3">
    <source>
        <dbReference type="Google" id="ProtNLM"/>
    </source>
</evidence>
<reference evidence="1 2" key="1">
    <citation type="submission" date="2013-12" db="EMBL/GenBank/DDBJ databases">
        <authorList>
            <person name="Stott M."/>
        </authorList>
    </citation>
    <scope>NUCLEOTIDE SEQUENCE [LARGE SCALE GENOMIC DNA]</scope>
    <source>
        <strain evidence="1 2">K22</strain>
    </source>
</reference>
<dbReference type="Pfam" id="PF13552">
    <property type="entry name" value="DUF4127"/>
    <property type="match status" value="1"/>
</dbReference>
<dbReference type="InterPro" id="IPR025394">
    <property type="entry name" value="DUF4127"/>
</dbReference>
<name>A0A0B6WV27_9BACT</name>
<organism evidence="1 2">
    <name type="scientific">Pyrinomonas methylaliphatogenes</name>
    <dbReference type="NCBI Taxonomy" id="454194"/>
    <lineage>
        <taxon>Bacteria</taxon>
        <taxon>Pseudomonadati</taxon>
        <taxon>Acidobacteriota</taxon>
        <taxon>Blastocatellia</taxon>
        <taxon>Blastocatellales</taxon>
        <taxon>Pyrinomonadaceae</taxon>
        <taxon>Pyrinomonas</taxon>
    </lineage>
</organism>
<evidence type="ECO:0000313" key="2">
    <source>
        <dbReference type="Proteomes" id="UP000031518"/>
    </source>
</evidence>
<dbReference type="RefSeq" id="WP_060635298.1">
    <property type="nucleotide sequence ID" value="NZ_CBXV010000002.1"/>
</dbReference>
<sequence>MKRVRTATTAVKDVKPKLFVRLCALLLSLALVSAMGTVKVKAHRETRPRARVLLIPLDDRPPCLQFVVMQGRIADAEVVAPPRDLLGRFTEPGQPERIAAWVRAQDLRSFDAAVISVDMLAYGGLVASRVHRVPLETARRRLELVREIKLRAPQLPIYGFNVIMRLAPTADGKNEAYREKLARWAELASESSRDAKAAAEVERLEREIPKEALEDYKQARRRNLEINRASIALVKDGVFEFLILSQDDAKPRGVHVADRESLIAEARRLQLEDRVRVQPGADEVAMLLLSRALARRFDYHPRVHAIYSSEEKRLRVAPYEDRPLHVTVSFQIAAAGAREVATAREADLLFYVYASRDEPGAARAFAERIARDVESGRRVIVADIDFGGAVQGAGEEFTEELRRRGVFPRLFGYASWNTAGNTIGTALPQGILFALAVDRLATDSAAAERIARAQMKFLLHRLIDDYAYHSLVRVDVNRNIAPRFKLNTMRLDAQGTRIIEGIARAKMRPYVESLWRDFASNAFTLPKTDGVSLALIPRSIGNFTLTLPWGRTFEAEIDFDLHVAVESKANEDQRAR</sequence>
<reference evidence="1 2" key="2">
    <citation type="submission" date="2015-01" db="EMBL/GenBank/DDBJ databases">
        <title>Complete genome sequence of Pyrinomonas methylaliphatogenes type strain K22T.</title>
        <authorList>
            <person name="Lee K.C.Y."/>
            <person name="Power J.F."/>
            <person name="Dunfield P.F."/>
            <person name="Morgan X.C."/>
            <person name="Huttenhower C."/>
            <person name="Stott M.B."/>
        </authorList>
    </citation>
    <scope>NUCLEOTIDE SEQUENCE [LARGE SCALE GENOMIC DNA]</scope>
    <source>
        <strain evidence="1 2">K22</strain>
    </source>
</reference>
<dbReference type="Proteomes" id="UP000031518">
    <property type="component" value="Unassembled WGS sequence"/>
</dbReference>
<evidence type="ECO:0000313" key="1">
    <source>
        <dbReference type="EMBL" id="CDM64597.1"/>
    </source>
</evidence>
<dbReference type="AlphaFoldDB" id="A0A0B6WV27"/>
<dbReference type="EMBL" id="CBXV010000002">
    <property type="protein sequence ID" value="CDM64597.1"/>
    <property type="molecule type" value="Genomic_DNA"/>
</dbReference>
<dbReference type="STRING" id="454194.PYK22_00591"/>
<proteinExistence type="predicted"/>
<gene>
    <name evidence="1" type="ORF">PYK22_00591</name>
</gene>
<accession>A0A0B6WV27</accession>